<evidence type="ECO:0000313" key="1">
    <source>
        <dbReference type="EMBL" id="EFC40009.1"/>
    </source>
</evidence>
<keyword evidence="2" id="KW-1185">Reference proteome</keyword>
<dbReference type="EMBL" id="GG738895">
    <property type="protein sequence ID" value="EFC40009.1"/>
    <property type="molecule type" value="Genomic_DNA"/>
</dbReference>
<dbReference type="GeneID" id="8854228"/>
<name>D2VT23_NAEGR</name>
<dbReference type="RefSeq" id="XP_002672753.1">
    <property type="nucleotide sequence ID" value="XM_002672707.1"/>
</dbReference>
<dbReference type="InParanoid" id="D2VT23"/>
<dbReference type="VEuPathDB" id="AmoebaDB:NAEGRDRAFT_72147"/>
<proteinExistence type="predicted"/>
<reference evidence="1 2" key="1">
    <citation type="journal article" date="2010" name="Cell">
        <title>The genome of Naegleria gruberi illuminates early eukaryotic versatility.</title>
        <authorList>
            <person name="Fritz-Laylin L.K."/>
            <person name="Prochnik S.E."/>
            <person name="Ginger M.L."/>
            <person name="Dacks J.B."/>
            <person name="Carpenter M.L."/>
            <person name="Field M.C."/>
            <person name="Kuo A."/>
            <person name="Paredez A."/>
            <person name="Chapman J."/>
            <person name="Pham J."/>
            <person name="Shu S."/>
            <person name="Neupane R."/>
            <person name="Cipriano M."/>
            <person name="Mancuso J."/>
            <person name="Tu H."/>
            <person name="Salamov A."/>
            <person name="Lindquist E."/>
            <person name="Shapiro H."/>
            <person name="Lucas S."/>
            <person name="Grigoriev I.V."/>
            <person name="Cande W.Z."/>
            <person name="Fulton C."/>
            <person name="Rokhsar D.S."/>
            <person name="Dawson S.C."/>
        </authorList>
    </citation>
    <scope>NUCLEOTIDE SEQUENCE [LARGE SCALE GENOMIC DNA]</scope>
    <source>
        <strain evidence="1 2">NEG-M</strain>
    </source>
</reference>
<protein>
    <submittedName>
        <fullName evidence="1">Predicted protein</fullName>
    </submittedName>
</protein>
<gene>
    <name evidence="1" type="ORF">NAEGRDRAFT_72147</name>
</gene>
<dbReference type="Proteomes" id="UP000006671">
    <property type="component" value="Unassembled WGS sequence"/>
</dbReference>
<dbReference type="eggNOG" id="ENOG502T11X">
    <property type="taxonomic scope" value="Eukaryota"/>
</dbReference>
<dbReference type="KEGG" id="ngr:NAEGRDRAFT_72147"/>
<evidence type="ECO:0000313" key="2">
    <source>
        <dbReference type="Proteomes" id="UP000006671"/>
    </source>
</evidence>
<accession>D2VT23</accession>
<sequence length="178" mass="20588">MEISAELVPGISHSIKLKLEYASNAEDLKDLWSFVNKLMKRIDQLEKKQPQLKRVRIPLLDRIQLNNSTPTYQIPIQVPKNSVSVILRCKSFIGNSSGHSYLTFEAQQQANSNGILTVDKYHFDWYYNNTVEEFIMPWNGQSENQTLEIRVKSSLSDGNYNGENQNYFTISIEGFMEF</sequence>
<dbReference type="AlphaFoldDB" id="D2VT23"/>
<organism evidence="2">
    <name type="scientific">Naegleria gruberi</name>
    <name type="common">Amoeba</name>
    <dbReference type="NCBI Taxonomy" id="5762"/>
    <lineage>
        <taxon>Eukaryota</taxon>
        <taxon>Discoba</taxon>
        <taxon>Heterolobosea</taxon>
        <taxon>Tetramitia</taxon>
        <taxon>Eutetramitia</taxon>
        <taxon>Vahlkampfiidae</taxon>
        <taxon>Naegleria</taxon>
    </lineage>
</organism>